<gene>
    <name evidence="1" type="ORF">C2G38_1481633</name>
</gene>
<dbReference type="AlphaFoldDB" id="A0A397V7B0"/>
<name>A0A397V7B0_9GLOM</name>
<proteinExistence type="predicted"/>
<organism evidence="1 2">
    <name type="scientific">Gigaspora rosea</name>
    <dbReference type="NCBI Taxonomy" id="44941"/>
    <lineage>
        <taxon>Eukaryota</taxon>
        <taxon>Fungi</taxon>
        <taxon>Fungi incertae sedis</taxon>
        <taxon>Mucoromycota</taxon>
        <taxon>Glomeromycotina</taxon>
        <taxon>Glomeromycetes</taxon>
        <taxon>Diversisporales</taxon>
        <taxon>Gigasporaceae</taxon>
        <taxon>Gigaspora</taxon>
    </lineage>
</organism>
<dbReference type="Proteomes" id="UP000266673">
    <property type="component" value="Unassembled WGS sequence"/>
</dbReference>
<evidence type="ECO:0000313" key="1">
    <source>
        <dbReference type="EMBL" id="RIB16809.1"/>
    </source>
</evidence>
<dbReference type="EMBL" id="QKWP01000649">
    <property type="protein sequence ID" value="RIB16809.1"/>
    <property type="molecule type" value="Genomic_DNA"/>
</dbReference>
<evidence type="ECO:0000313" key="2">
    <source>
        <dbReference type="Proteomes" id="UP000266673"/>
    </source>
</evidence>
<comment type="caution">
    <text evidence="1">The sequence shown here is derived from an EMBL/GenBank/DDBJ whole genome shotgun (WGS) entry which is preliminary data.</text>
</comment>
<keyword evidence="2" id="KW-1185">Reference proteome</keyword>
<sequence length="135" mass="16086">MEKHYHNQTEFDLLYSGSETNMLNIDHHEENQMNMVFYSQNQPMNDLLNNGNQTEHRTDILNFDNTHQNEFQENTTFCGINRPYNNNPAEYNISNYNKYDNLMMNSESTRYEQFTTNIFCDLDALISCDTLYSHN</sequence>
<reference evidence="1 2" key="1">
    <citation type="submission" date="2018-06" db="EMBL/GenBank/DDBJ databases">
        <title>Comparative genomics reveals the genomic features of Rhizophagus irregularis, R. cerebriforme, R. diaphanum and Gigaspora rosea, and their symbiotic lifestyle signature.</title>
        <authorList>
            <person name="Morin E."/>
            <person name="San Clemente H."/>
            <person name="Chen E.C.H."/>
            <person name="De La Providencia I."/>
            <person name="Hainaut M."/>
            <person name="Kuo A."/>
            <person name="Kohler A."/>
            <person name="Murat C."/>
            <person name="Tang N."/>
            <person name="Roy S."/>
            <person name="Loubradou J."/>
            <person name="Henrissat B."/>
            <person name="Grigoriev I.V."/>
            <person name="Corradi N."/>
            <person name="Roux C."/>
            <person name="Martin F.M."/>
        </authorList>
    </citation>
    <scope>NUCLEOTIDE SEQUENCE [LARGE SCALE GENOMIC DNA]</scope>
    <source>
        <strain evidence="1 2">DAOM 194757</strain>
    </source>
</reference>
<accession>A0A397V7B0</accession>
<protein>
    <submittedName>
        <fullName evidence="1">Uncharacterized protein</fullName>
    </submittedName>
</protein>